<organism evidence="1 2">
    <name type="scientific">Aliiglaciecola litoralis</name>
    <dbReference type="NCBI Taxonomy" id="582857"/>
    <lineage>
        <taxon>Bacteria</taxon>
        <taxon>Pseudomonadati</taxon>
        <taxon>Pseudomonadota</taxon>
        <taxon>Gammaproteobacteria</taxon>
        <taxon>Alteromonadales</taxon>
        <taxon>Alteromonadaceae</taxon>
        <taxon>Aliiglaciecola</taxon>
    </lineage>
</organism>
<evidence type="ECO:0000313" key="2">
    <source>
        <dbReference type="Proteomes" id="UP001500359"/>
    </source>
</evidence>
<comment type="caution">
    <text evidence="1">The sequence shown here is derived from an EMBL/GenBank/DDBJ whole genome shotgun (WGS) entry which is preliminary data.</text>
</comment>
<protein>
    <submittedName>
        <fullName evidence="1">Uncharacterized protein</fullName>
    </submittedName>
</protein>
<dbReference type="EMBL" id="BAAAFD010000001">
    <property type="protein sequence ID" value="GAA0853554.1"/>
    <property type="molecule type" value="Genomic_DNA"/>
</dbReference>
<sequence length="160" mass="18109">MLRADSVCDQQRANRLMESGFFAIPPPKDPAVLDEMISAGKMGFIADPAQRTQLLNARYSLQMLETYYGFLREGIDELIPQLNRSTLINGIQPLADNAPLPQELISSHYDFTCIQAEPLMQALMSDWLQRLEGTHKNYIRTTEKFVGIAKQLKALADKKH</sequence>
<gene>
    <name evidence="1" type="ORF">GCM10009114_06580</name>
</gene>
<keyword evidence="2" id="KW-1185">Reference proteome</keyword>
<name>A0ABN1LDF4_9ALTE</name>
<accession>A0ABN1LDF4</accession>
<dbReference type="RefSeq" id="WP_343856432.1">
    <property type="nucleotide sequence ID" value="NZ_BAAAFD010000001.1"/>
</dbReference>
<proteinExistence type="predicted"/>
<reference evidence="1 2" key="1">
    <citation type="journal article" date="2019" name="Int. J. Syst. Evol. Microbiol.">
        <title>The Global Catalogue of Microorganisms (GCM) 10K type strain sequencing project: providing services to taxonomists for standard genome sequencing and annotation.</title>
        <authorList>
            <consortium name="The Broad Institute Genomics Platform"/>
            <consortium name="The Broad Institute Genome Sequencing Center for Infectious Disease"/>
            <person name="Wu L."/>
            <person name="Ma J."/>
        </authorList>
    </citation>
    <scope>NUCLEOTIDE SEQUENCE [LARGE SCALE GENOMIC DNA]</scope>
    <source>
        <strain evidence="1 2">JCM 15896</strain>
    </source>
</reference>
<evidence type="ECO:0000313" key="1">
    <source>
        <dbReference type="EMBL" id="GAA0853554.1"/>
    </source>
</evidence>
<dbReference type="Proteomes" id="UP001500359">
    <property type="component" value="Unassembled WGS sequence"/>
</dbReference>